<accession>A0A1J4MID1</accession>
<dbReference type="GeneID" id="92365326"/>
<evidence type="ECO:0000313" key="3">
    <source>
        <dbReference type="EMBL" id="OII72613.1"/>
    </source>
</evidence>
<evidence type="ECO:0000256" key="2">
    <source>
        <dbReference type="SAM" id="MobiDB-lite"/>
    </source>
</evidence>
<name>A0A1J4MID1_9CRYT</name>
<dbReference type="Proteomes" id="UP000186804">
    <property type="component" value="Unassembled WGS sequence"/>
</dbReference>
<dbReference type="OrthoDB" id="341115at2759"/>
<sequence>MDEQPEGYNEYRKLRQNLKLLQDELQKRKKAEQEMEDELKRLHEETIPLSAARALTHVALCKGRALEILSSMTSSNSVSTSNLRWAFRNLYKHTFGEIAYAKRLGEDRSAQYHYNETQLRLFRQEQLLLLAENERLSAQVKNLQVELAQNYRAIRLDKVGGVKSGRRKSQGELRANANSALSEQDSGIDSVTDSEVELDSNADSEGSSCIALNVELVTRHLSNLVHCIQSAFQRRKLFGLIVWRMTTQRVTSSITDRGVTSANIIHATDRSGRDSGSYDINRFFELLQRRFRYVLMARGFWRIWCSCFSPLFRRKVNCGVVRGPSTSAFRAINDTGLMVRDSFIGNGMGGGNNIAYMTVQGGTPLDTSTAFATQPHYLANLPSFSKVSYAPRNVYFQSRDIPPFPPARGQSKILPSISYEESKGIPPFFRPFGGISSVSKQSPHRIFNEKQQGGYCDVEQNDIYTVKSELNNLLNSGQGSTSPKHYSELDYKKVNSKGPLDDVTTKLKYLDILAEAIDDS</sequence>
<keyword evidence="4" id="KW-1185">Reference proteome</keyword>
<dbReference type="EMBL" id="LRBS01000111">
    <property type="protein sequence ID" value="OII72613.1"/>
    <property type="molecule type" value="Genomic_DNA"/>
</dbReference>
<dbReference type="VEuPathDB" id="CryptoDB:cand_011410"/>
<feature type="coiled-coil region" evidence="1">
    <location>
        <begin position="8"/>
        <end position="45"/>
    </location>
</feature>
<gene>
    <name evidence="3" type="ORF">cand_011410</name>
</gene>
<evidence type="ECO:0000313" key="4">
    <source>
        <dbReference type="Proteomes" id="UP000186804"/>
    </source>
</evidence>
<comment type="caution">
    <text evidence="3">The sequence shown here is derived from an EMBL/GenBank/DDBJ whole genome shotgun (WGS) entry which is preliminary data.</text>
</comment>
<keyword evidence="1" id="KW-0175">Coiled coil</keyword>
<dbReference type="RefSeq" id="XP_067067000.1">
    <property type="nucleotide sequence ID" value="XM_067211380.1"/>
</dbReference>
<organism evidence="3 4">
    <name type="scientific">Cryptosporidium andersoni</name>
    <dbReference type="NCBI Taxonomy" id="117008"/>
    <lineage>
        <taxon>Eukaryota</taxon>
        <taxon>Sar</taxon>
        <taxon>Alveolata</taxon>
        <taxon>Apicomplexa</taxon>
        <taxon>Conoidasida</taxon>
        <taxon>Coccidia</taxon>
        <taxon>Eucoccidiorida</taxon>
        <taxon>Eimeriorina</taxon>
        <taxon>Cryptosporidiidae</taxon>
        <taxon>Cryptosporidium</taxon>
    </lineage>
</organism>
<reference evidence="3 4" key="1">
    <citation type="submission" date="2016-10" db="EMBL/GenBank/DDBJ databases">
        <title>Reductive evolution of mitochondrial metabolism and differential evolution of invasion-related proteins in Cryptosporidium.</title>
        <authorList>
            <person name="Liu S."/>
            <person name="Roellig D.M."/>
            <person name="Guo Y."/>
            <person name="Li N."/>
            <person name="Frace M.A."/>
            <person name="Tang K."/>
            <person name="Zhang L."/>
            <person name="Feng Y."/>
            <person name="Xiao L."/>
        </authorList>
    </citation>
    <scope>NUCLEOTIDE SEQUENCE [LARGE SCALE GENOMIC DNA]</scope>
    <source>
        <strain evidence="3">30847</strain>
    </source>
</reference>
<protein>
    <submittedName>
        <fullName evidence="3">Uncharacterized protein</fullName>
    </submittedName>
</protein>
<evidence type="ECO:0000256" key="1">
    <source>
        <dbReference type="SAM" id="Coils"/>
    </source>
</evidence>
<feature type="region of interest" description="Disordered" evidence="2">
    <location>
        <begin position="164"/>
        <end position="189"/>
    </location>
</feature>
<proteinExistence type="predicted"/>
<dbReference type="AlphaFoldDB" id="A0A1J4MID1"/>
<feature type="compositionally biased region" description="Polar residues" evidence="2">
    <location>
        <begin position="176"/>
        <end position="189"/>
    </location>
</feature>